<dbReference type="Pfam" id="PF03212">
    <property type="entry name" value="Pertactin"/>
    <property type="match status" value="1"/>
</dbReference>
<evidence type="ECO:0000259" key="3">
    <source>
        <dbReference type="PROSITE" id="PS51208"/>
    </source>
</evidence>
<dbReference type="SUPFAM" id="SSF103515">
    <property type="entry name" value="Autotransporter"/>
    <property type="match status" value="1"/>
</dbReference>
<evidence type="ECO:0000313" key="4">
    <source>
        <dbReference type="EMBL" id="CFQ94163.1"/>
    </source>
</evidence>
<dbReference type="Pfam" id="PF03797">
    <property type="entry name" value="Autotransporter"/>
    <property type="match status" value="1"/>
</dbReference>
<evidence type="ECO:0000313" key="5">
    <source>
        <dbReference type="Proteomes" id="UP000046784"/>
    </source>
</evidence>
<proteinExistence type="predicted"/>
<feature type="domain" description="Autotransporter" evidence="3">
    <location>
        <begin position="548"/>
        <end position="817"/>
    </location>
</feature>
<dbReference type="PANTHER" id="PTHR35037:SF7">
    <property type="entry name" value="AUTOTRANSPORTER"/>
    <property type="match status" value="1"/>
</dbReference>
<dbReference type="AlphaFoldDB" id="A0AAI9ENJ0"/>
<evidence type="ECO:0000256" key="2">
    <source>
        <dbReference type="SAM" id="SignalP"/>
    </source>
</evidence>
<dbReference type="SUPFAM" id="SSF51126">
    <property type="entry name" value="Pectin lyase-like"/>
    <property type="match status" value="1"/>
</dbReference>
<dbReference type="InterPro" id="IPR006315">
    <property type="entry name" value="OM_autotransptr_brl_dom"/>
</dbReference>
<dbReference type="InterPro" id="IPR036709">
    <property type="entry name" value="Autotransporte_beta_dom_sf"/>
</dbReference>
<dbReference type="PANTHER" id="PTHR35037">
    <property type="entry name" value="C-TERMINAL REGION OF AIDA-LIKE PROTEIN"/>
    <property type="match status" value="1"/>
</dbReference>
<gene>
    <name evidence="4" type="primary">tibA</name>
    <name evidence="4" type="ORF">ERS008524_01239</name>
</gene>
<dbReference type="InterPro" id="IPR005546">
    <property type="entry name" value="Autotransporte_beta"/>
</dbReference>
<dbReference type="Proteomes" id="UP000046784">
    <property type="component" value="Unassembled WGS sequence"/>
</dbReference>
<dbReference type="InterPro" id="IPR003991">
    <property type="entry name" value="Pertactin_virulence_factor"/>
</dbReference>
<dbReference type="PROSITE" id="PS51208">
    <property type="entry name" value="AUTOTRANSPORTER"/>
    <property type="match status" value="1"/>
</dbReference>
<dbReference type="PRINTS" id="PR01484">
    <property type="entry name" value="PRTACTNFAMLY"/>
</dbReference>
<dbReference type="GO" id="GO:0019867">
    <property type="term" value="C:outer membrane"/>
    <property type="evidence" value="ECO:0007669"/>
    <property type="project" value="InterPro"/>
</dbReference>
<dbReference type="Gene3D" id="2.40.128.130">
    <property type="entry name" value="Autotransporter beta-domain"/>
    <property type="match status" value="1"/>
</dbReference>
<reference evidence="4 5" key="1">
    <citation type="submission" date="2015-03" db="EMBL/GenBank/DDBJ databases">
        <authorList>
            <consortium name="Pathogen Informatics"/>
            <person name="Murphy D."/>
        </authorList>
    </citation>
    <scope>NUCLEOTIDE SEQUENCE [LARGE SCALE GENOMIC DNA]</scope>
    <source>
        <strain evidence="4 5">3400/83</strain>
    </source>
</reference>
<dbReference type="Gene3D" id="2.160.20.20">
    <property type="match status" value="1"/>
</dbReference>
<dbReference type="SMART" id="SM00869">
    <property type="entry name" value="Autotransporter"/>
    <property type="match status" value="1"/>
</dbReference>
<dbReference type="RefSeq" id="WP_057643290.1">
    <property type="nucleotide sequence ID" value="NZ_CABMMF010000005.1"/>
</dbReference>
<organism evidence="4 5">
    <name type="scientific">Yersinia frederiksenii</name>
    <dbReference type="NCBI Taxonomy" id="29484"/>
    <lineage>
        <taxon>Bacteria</taxon>
        <taxon>Pseudomonadati</taxon>
        <taxon>Pseudomonadota</taxon>
        <taxon>Gammaproteobacteria</taxon>
        <taxon>Enterobacterales</taxon>
        <taxon>Yersiniaceae</taxon>
        <taxon>Yersinia</taxon>
    </lineage>
</organism>
<name>A0AAI9ENJ0_YERFR</name>
<dbReference type="InterPro" id="IPR051551">
    <property type="entry name" value="Autotransporter_adhesion"/>
</dbReference>
<dbReference type="NCBIfam" id="TIGR01414">
    <property type="entry name" value="autotrans_barl"/>
    <property type="match status" value="1"/>
</dbReference>
<dbReference type="InterPro" id="IPR011050">
    <property type="entry name" value="Pectin_lyase_fold/virulence"/>
</dbReference>
<dbReference type="EMBL" id="CGCB01000005">
    <property type="protein sequence ID" value="CFQ94163.1"/>
    <property type="molecule type" value="Genomic_DNA"/>
</dbReference>
<evidence type="ECO:0000256" key="1">
    <source>
        <dbReference type="ARBA" id="ARBA00022729"/>
    </source>
</evidence>
<sequence length="817" mass="86208">MKNTNKTKLSISAVILLTNVPVANAAILPNVNANSNESLSIGSGDSVVYTPSYGNAVSANGSNSFVTATDTSVTTLGDNNNAINAFNGGVVNITSSSIKTNGNSAFGITAQVGGTVNANNVIIDSSGNNSSGVRGGGGTLNLNNIEINTSGNTSYGIISDTASSIVHLTGGTIKTTGDRSHGVTATNGILDLNNTTIETFGDLARGINVSGNASVSSENINIITHGNDRSDGIVSSGIFTGNNITINAEGSNSYAITMAELGKLHISNTQISSKYSAINFTAQASKLGAIAEFENANITTEDKVVVAGNSTGNISFIKTIANSTTNQFASAGNNAILNIEAKDNTIISGSLVADATSTISLSLENDSSWSGYSQNADMISLDNSSNWILTDNSDTKNLVSNGAIIFGNSTPINSSIDFYTLSANNLAGSGSFEMRVEGVSGDFLNITDNVSGNHTVLVKGSGEEGSDGYHLIHAQGSQNDSFGLKDGLVDLGTYQYSLTQNGNDWFLTQEATTTPAVDAVISIASAPQFIFDGEMQNLRFRKGDLRNNKGNTGGVWGRYLTNNTRSKAGHGAAYRLQQDGFEIGGDNVFTLSSGQLVIGGLTSFTDNTLKHARGGKTDISSYSLGLYATYFSDVGYYIDSLVKVNRFDNKLNALVTDGSSTHSEYNQNAIGSALEVGYQYQLDNNYFIEPYIRATYFIAESKNIQLGNGMNAKLYNSKSAKGEIGTSFGKLFDLNNGSNITTYAKVALEREFIKNNNIIINNVNEFNNNFSGNIGKYGIGVNSQVNKLTSIYAEIDYRKGQKIESPIMGNVGFRINF</sequence>
<feature type="signal peptide" evidence="2">
    <location>
        <begin position="1"/>
        <end position="25"/>
    </location>
</feature>
<comment type="caution">
    <text evidence="4">The sequence shown here is derived from an EMBL/GenBank/DDBJ whole genome shotgun (WGS) entry which is preliminary data.</text>
</comment>
<feature type="chain" id="PRO_5042463671" evidence="2">
    <location>
        <begin position="26"/>
        <end position="817"/>
    </location>
</feature>
<dbReference type="InterPro" id="IPR004899">
    <property type="entry name" value="Pertactin_central"/>
</dbReference>
<protein>
    <submittedName>
        <fullName evidence="4">Autotransporter</fullName>
    </submittedName>
</protein>
<keyword evidence="1 2" id="KW-0732">Signal</keyword>
<accession>A0AAI9ENJ0</accession>
<dbReference type="InterPro" id="IPR012332">
    <property type="entry name" value="Autotransporter_pectin_lyase_C"/>
</dbReference>